<name>D6PBA0_9ARCH</name>
<evidence type="ECO:0000313" key="2">
    <source>
        <dbReference type="EMBL" id="ADD93001.1"/>
    </source>
</evidence>
<reference evidence="2" key="1">
    <citation type="journal article" date="2010" name="ISME J.">
        <title>Metagenome of the Mediterranean deep chlorophyll maximum studied by direct and fosmid library 454 pyrosequencing.</title>
        <authorList>
            <person name="Ghai R."/>
            <person name="Martin-Cuadrado A.B."/>
            <person name="Molto A.G."/>
            <person name="Heredia I.G."/>
            <person name="Cabrera R."/>
            <person name="Martin J."/>
            <person name="Verdu M."/>
            <person name="Deschamps P."/>
            <person name="Moreira D."/>
            <person name="Lopez-Garcia P."/>
            <person name="Mira A."/>
            <person name="Rodriguez-Valera F."/>
        </authorList>
    </citation>
    <scope>NUCLEOTIDE SEQUENCE</scope>
</reference>
<evidence type="ECO:0000256" key="1">
    <source>
        <dbReference type="SAM" id="Phobius"/>
    </source>
</evidence>
<organism evidence="2">
    <name type="scientific">uncultured archaeon MedDCM-OCT-S04-C163</name>
    <dbReference type="NCBI Taxonomy" id="743086"/>
    <lineage>
        <taxon>Archaea</taxon>
        <taxon>environmental samples</taxon>
    </lineage>
</organism>
<proteinExistence type="predicted"/>
<keyword evidence="1" id="KW-0812">Transmembrane</keyword>
<protein>
    <submittedName>
        <fullName evidence="2">Uncharacterized protein</fullName>
    </submittedName>
</protein>
<dbReference type="AlphaFoldDB" id="D6PBA0"/>
<keyword evidence="1" id="KW-1133">Transmembrane helix</keyword>
<dbReference type="EMBL" id="GU942960">
    <property type="protein sequence ID" value="ADD93001.1"/>
    <property type="molecule type" value="Genomic_DNA"/>
</dbReference>
<feature type="transmembrane region" description="Helical" evidence="1">
    <location>
        <begin position="96"/>
        <end position="117"/>
    </location>
</feature>
<sequence length="278" mass="32726">MRNHVSRWEDLPPGDWLANDEHGVHWFRADDGSHWYSVEDGYRLWEEENTQSIDNSKTQNRNKGINYEDFYDDYDSDDYDDDDTYVSGSFRRKKSLLPAILMLIIIGVVGASGYFFYDYITKEVPEPALYGQIYWDYSDNGFDVQEVNGLLFQQDEVTRFYPNLSEMCDQNPQIDESGQFCIREVDALNVWDRGDYYEACEPELITCVHLYIQEKGMTIYDPEWENCADIVGSIEKPELVADDEGRLNPTDEWMEQFYQIKSEIKYERPTVCDESFDV</sequence>
<accession>D6PBA0</accession>
<keyword evidence="1" id="KW-0472">Membrane</keyword>